<evidence type="ECO:0000313" key="2">
    <source>
        <dbReference type="Proteomes" id="UP000545074"/>
    </source>
</evidence>
<sequence length="83" mass="9057">METLRTIKSDLVRTADHLDQLSQTMNGHARFMLARGSSPGDIDVTAHVLAIDGVAEQLRAVAARMDGGERAGESWPQRRPSET</sequence>
<organism evidence="1 2">
    <name type="scientific">Pseudomonas juntendi</name>
    <dbReference type="NCBI Taxonomy" id="2666183"/>
    <lineage>
        <taxon>Bacteria</taxon>
        <taxon>Pseudomonadati</taxon>
        <taxon>Pseudomonadota</taxon>
        <taxon>Gammaproteobacteria</taxon>
        <taxon>Pseudomonadales</taxon>
        <taxon>Pseudomonadaceae</taxon>
        <taxon>Pseudomonas</taxon>
    </lineage>
</organism>
<gene>
    <name evidence="1" type="ORF">H4C80_03975</name>
</gene>
<dbReference type="RefSeq" id="WP_182388916.1">
    <property type="nucleotide sequence ID" value="NZ_JACGCX010000002.1"/>
</dbReference>
<accession>A0A7W2KD33</accession>
<proteinExistence type="predicted"/>
<dbReference type="AlphaFoldDB" id="A0A7W2KD33"/>
<evidence type="ECO:0000313" key="1">
    <source>
        <dbReference type="EMBL" id="MBA6096304.1"/>
    </source>
</evidence>
<comment type="caution">
    <text evidence="1">The sequence shown here is derived from an EMBL/GenBank/DDBJ whole genome shotgun (WGS) entry which is preliminary data.</text>
</comment>
<protein>
    <submittedName>
        <fullName evidence="1">Uncharacterized protein</fullName>
    </submittedName>
</protein>
<reference evidence="1 2" key="1">
    <citation type="submission" date="2020-07" db="EMBL/GenBank/DDBJ databases">
        <title>Diversity of carbapenemase encoding genes among Pseudomonas putida group clinical isolates in a tertiary Brazilian hospital.</title>
        <authorList>
            <person name="Alberto-Lei F."/>
            <person name="Nodari C.S."/>
            <person name="Streling A.P."/>
            <person name="Paulino J.T."/>
            <person name="Bessa-Neto F.O."/>
            <person name="Cayo R."/>
            <person name="Gales A.C."/>
        </authorList>
    </citation>
    <scope>NUCLEOTIDE SEQUENCE [LARGE SCALE GENOMIC DNA]</scope>
    <source>
        <strain evidence="1 2">12815</strain>
    </source>
</reference>
<dbReference type="EMBL" id="JACGCX010000002">
    <property type="protein sequence ID" value="MBA6096304.1"/>
    <property type="molecule type" value="Genomic_DNA"/>
</dbReference>
<dbReference type="Proteomes" id="UP000545074">
    <property type="component" value="Unassembled WGS sequence"/>
</dbReference>
<name>A0A7W2KD33_9PSED</name>